<dbReference type="PANTHER" id="PTHR38248">
    <property type="entry name" value="FUNK1 6"/>
    <property type="match status" value="1"/>
</dbReference>
<dbReference type="Proteomes" id="UP001148786">
    <property type="component" value="Unassembled WGS sequence"/>
</dbReference>
<evidence type="ECO:0000313" key="4">
    <source>
        <dbReference type="Proteomes" id="UP001148786"/>
    </source>
</evidence>
<sequence length="1038" mass="117409">MAIDTDIHWIGPKPARNFFMDHMKVGEPVPAALVDADYFNKMPLGGAERMMYPKLKELVDRAKLLKSTDLLVDISNSQDRNSYKGVQWRPDVGFFRSSKFTTAAASRTSDHPGTTPDEYFSDDGVSDAESDAETDERSDPSYVPPGEKTGTPVNNFETNLLPFELKAGNVTPFNDPSDKCTGDARKVHQFQDITEDGVDVRGQLGAVMTEICRRQHRTRTFMVFMNAQDVRFLYHDRCATIVSEAIKYRTDSQVLAEFLWRFARLTDEQQGIDKTVKAPTDEQRSAAMIALSRWAPEMERPVVVLEVPTEDGKTRDFAVWGAMAEPKSLTGRATRAYPAYDLVERKVVFLKDTWRAAVDGMEKESDILKELNAAGVRHVPKFQCGDDIPGEYHTTVTQNDIDASWRAGPLADLCKRTHHRFTEDFVGNHLDFFRTPKELLSAISDAVVAHQDAYLKCSILHRDVSGNNVLMSNEGEGILNDWDLAKRISTEIANPERWAKMSGEEQEADKAKIKGTWYFMSNYALRFPGKIVDLFDDLESFFWVTLFFTIQYLPCNKSKEQLADLIRDVFAQVTTDRHTGMHIDGWPVVREKHATDDLDERRAEEDAGFLAISHAMSTGVTATDDIAAEFQRTFTVPRPPNDIRIRDHQTFLQFFDQALALPGWPDNRKKDATVYQPPSTTVDFVVEANLKRSSDGLSNRVAKRWKFLGSDGALSAIQEIDVFRKYLEQKSSPASHILEHVQSRMVALAVNHLDTFETPRDLMKAISQALIAHEAAYLKCGFLHGDVSAMNVLIDSDANGVLNDWDLAKETPTSIPNLIQGPDETMLEGGRRSPFRNGTWYFMSNYALKFLGKVPDLYDDLESFFWVNLFFILQYLPCNKREMQLEDFMNKVFAQCTYDHDAGLYIGGQGKDSALDSTSSTSMLFVLEFTDNHPLTKWMEDVVLAFEELLLFINVSRRTALQLARSLAQRAGVDLSAATAQFRAEFTVPLPPDHIQLRNHQSFLQFFTTALDKPGWPNNRKENSVVSQPLGQPSFLYC</sequence>
<dbReference type="InterPro" id="IPR011009">
    <property type="entry name" value="Kinase-like_dom_sf"/>
</dbReference>
<feature type="domain" description="Fungal-type protein kinase" evidence="2">
    <location>
        <begin position="711"/>
        <end position="870"/>
    </location>
</feature>
<proteinExistence type="predicted"/>
<evidence type="ECO:0000313" key="3">
    <source>
        <dbReference type="EMBL" id="KAJ3506913.1"/>
    </source>
</evidence>
<dbReference type="AlphaFoldDB" id="A0A9W8JY05"/>
<gene>
    <name evidence="3" type="ORF">NLJ89_g6598</name>
</gene>
<feature type="region of interest" description="Disordered" evidence="1">
    <location>
        <begin position="103"/>
        <end position="153"/>
    </location>
</feature>
<dbReference type="PANTHER" id="PTHR38248:SF2">
    <property type="entry name" value="FUNK1 11"/>
    <property type="match status" value="1"/>
</dbReference>
<dbReference type="SUPFAM" id="SSF56112">
    <property type="entry name" value="Protein kinase-like (PK-like)"/>
    <property type="match status" value="2"/>
</dbReference>
<comment type="caution">
    <text evidence="3">The sequence shown here is derived from an EMBL/GenBank/DDBJ whole genome shotgun (WGS) entry which is preliminary data.</text>
</comment>
<dbReference type="InterPro" id="IPR040976">
    <property type="entry name" value="Pkinase_fungal"/>
</dbReference>
<reference evidence="3" key="1">
    <citation type="submission" date="2022-07" db="EMBL/GenBank/DDBJ databases">
        <title>Genome Sequence of Agrocybe chaxingu.</title>
        <authorList>
            <person name="Buettner E."/>
        </authorList>
    </citation>
    <scope>NUCLEOTIDE SEQUENCE</scope>
    <source>
        <strain evidence="3">MP-N11</strain>
    </source>
</reference>
<evidence type="ECO:0000256" key="1">
    <source>
        <dbReference type="SAM" id="MobiDB-lite"/>
    </source>
</evidence>
<feature type="domain" description="Fungal-type protein kinase" evidence="2">
    <location>
        <begin position="201"/>
        <end position="547"/>
    </location>
</feature>
<keyword evidence="4" id="KW-1185">Reference proteome</keyword>
<dbReference type="EMBL" id="JANKHO010000713">
    <property type="protein sequence ID" value="KAJ3506913.1"/>
    <property type="molecule type" value="Genomic_DNA"/>
</dbReference>
<protein>
    <recommendedName>
        <fullName evidence="2">Fungal-type protein kinase domain-containing protein</fullName>
    </recommendedName>
</protein>
<feature type="compositionally biased region" description="Acidic residues" evidence="1">
    <location>
        <begin position="119"/>
        <end position="136"/>
    </location>
</feature>
<organism evidence="3 4">
    <name type="scientific">Agrocybe chaxingu</name>
    <dbReference type="NCBI Taxonomy" id="84603"/>
    <lineage>
        <taxon>Eukaryota</taxon>
        <taxon>Fungi</taxon>
        <taxon>Dikarya</taxon>
        <taxon>Basidiomycota</taxon>
        <taxon>Agaricomycotina</taxon>
        <taxon>Agaricomycetes</taxon>
        <taxon>Agaricomycetidae</taxon>
        <taxon>Agaricales</taxon>
        <taxon>Agaricineae</taxon>
        <taxon>Strophariaceae</taxon>
        <taxon>Agrocybe</taxon>
    </lineage>
</organism>
<dbReference type="Gene3D" id="1.10.510.10">
    <property type="entry name" value="Transferase(Phosphotransferase) domain 1"/>
    <property type="match status" value="2"/>
</dbReference>
<dbReference type="Pfam" id="PF17667">
    <property type="entry name" value="Pkinase_fungal"/>
    <property type="match status" value="2"/>
</dbReference>
<name>A0A9W8JY05_9AGAR</name>
<dbReference type="OrthoDB" id="5592585at2759"/>
<accession>A0A9W8JY05</accession>
<evidence type="ECO:0000259" key="2">
    <source>
        <dbReference type="Pfam" id="PF17667"/>
    </source>
</evidence>